<reference evidence="2" key="1">
    <citation type="submission" date="2022-10" db="EMBL/GenBank/DDBJ databases">
        <title>Adaptive evolution leads to modifications in subtelomeric GC content in a zoonotic Cryptosporidium species.</title>
        <authorList>
            <person name="Li J."/>
            <person name="Feng Y."/>
            <person name="Xiao L."/>
        </authorList>
    </citation>
    <scope>NUCLEOTIDE SEQUENCE</scope>
    <source>
        <strain evidence="2">33844</strain>
    </source>
</reference>
<evidence type="ECO:0000313" key="2">
    <source>
        <dbReference type="EMBL" id="KAJ1609998.1"/>
    </source>
</evidence>
<feature type="transmembrane region" description="Helical" evidence="1">
    <location>
        <begin position="152"/>
        <end position="170"/>
    </location>
</feature>
<proteinExistence type="predicted"/>
<dbReference type="EMBL" id="JAPCXC010000028">
    <property type="protein sequence ID" value="KAJ1609998.1"/>
    <property type="molecule type" value="Genomic_DNA"/>
</dbReference>
<feature type="transmembrane region" description="Helical" evidence="1">
    <location>
        <begin position="190"/>
        <end position="211"/>
    </location>
</feature>
<protein>
    <submittedName>
        <fullName evidence="2">Uncharacterized protein</fullName>
    </submittedName>
</protein>
<accession>A0A9D5DH84</accession>
<dbReference type="Proteomes" id="UP001067231">
    <property type="component" value="Unassembled WGS sequence"/>
</dbReference>
<feature type="transmembrane region" description="Helical" evidence="1">
    <location>
        <begin position="112"/>
        <end position="131"/>
    </location>
</feature>
<dbReference type="AlphaFoldDB" id="A0A9D5DH84"/>
<evidence type="ECO:0000256" key="1">
    <source>
        <dbReference type="SAM" id="Phobius"/>
    </source>
</evidence>
<keyword evidence="1" id="KW-0472">Membrane</keyword>
<gene>
    <name evidence="2" type="ORF">OJ253_1342</name>
</gene>
<comment type="caution">
    <text evidence="2">The sequence shown here is derived from an EMBL/GenBank/DDBJ whole genome shotgun (WGS) entry which is preliminary data.</text>
</comment>
<dbReference type="OrthoDB" id="340448at2759"/>
<feature type="transmembrane region" description="Helical" evidence="1">
    <location>
        <begin position="12"/>
        <end position="32"/>
    </location>
</feature>
<organism evidence="2">
    <name type="scientific">Cryptosporidium canis</name>
    <dbReference type="NCBI Taxonomy" id="195482"/>
    <lineage>
        <taxon>Eukaryota</taxon>
        <taxon>Sar</taxon>
        <taxon>Alveolata</taxon>
        <taxon>Apicomplexa</taxon>
        <taxon>Conoidasida</taxon>
        <taxon>Coccidia</taxon>
        <taxon>Eucoccidiorida</taxon>
        <taxon>Eimeriorina</taxon>
        <taxon>Cryptosporidiidae</taxon>
        <taxon>Cryptosporidium</taxon>
    </lineage>
</organism>
<name>A0A9D5DH84_9CRYT</name>
<keyword evidence="1" id="KW-1133">Transmembrane helix</keyword>
<keyword evidence="1" id="KW-0812">Transmembrane</keyword>
<sequence length="282" mass="31669">MNKNVLKLLRAILVLFSLVLGLLSALALVWIAEENSEYSKYYLDGVKFKSQDKKVAFSDAITKACSFSKAYIVNKTDAMNNLEFSIFFSGRNPMIDPASYCEAITGLKTSSIVTESIFITIQVFIFLVSALSNTKIIQGAPDAVTLIKRLNYIAIFYGLCSLVSLISVFYYSKAGGSLITATAIDWKFSIGFYIGVFVALLPIGVSATYWYEGVIWHNTFEQDRLQWQSDRNNIPNMINIEQHNYIQVPTDFDSVMGGLQSPSEMARAIERNIEKKQMTEQI</sequence>